<feature type="domain" description="Thiamin pyrophosphokinase thiamin-binding" evidence="6">
    <location>
        <begin position="140"/>
        <end position="205"/>
    </location>
</feature>
<evidence type="ECO:0000256" key="1">
    <source>
        <dbReference type="ARBA" id="ARBA00022679"/>
    </source>
</evidence>
<accession>A0A7X9WAB4</accession>
<proteinExistence type="predicted"/>
<evidence type="ECO:0000313" key="7">
    <source>
        <dbReference type="EMBL" id="NMK54387.1"/>
    </source>
</evidence>
<dbReference type="Pfam" id="PF04265">
    <property type="entry name" value="TPK_B1_binding"/>
    <property type="match status" value="1"/>
</dbReference>
<dbReference type="EMBL" id="JABBLX010000001">
    <property type="protein sequence ID" value="NMK96779.1"/>
    <property type="molecule type" value="Genomic_DNA"/>
</dbReference>
<dbReference type="CDD" id="cd07995">
    <property type="entry name" value="TPK"/>
    <property type="match status" value="1"/>
</dbReference>
<dbReference type="Proteomes" id="UP000291949">
    <property type="component" value="Unassembled WGS sequence"/>
</dbReference>
<dbReference type="GO" id="GO:0004788">
    <property type="term" value="F:thiamine diphosphokinase activity"/>
    <property type="evidence" value="ECO:0007669"/>
    <property type="project" value="UniProtKB-UniRule"/>
</dbReference>
<evidence type="ECO:0000256" key="5">
    <source>
        <dbReference type="NCBIfam" id="TIGR01378"/>
    </source>
</evidence>
<evidence type="ECO:0000313" key="11">
    <source>
        <dbReference type="Proteomes" id="UP000538955"/>
    </source>
</evidence>
<evidence type="ECO:0000313" key="8">
    <source>
        <dbReference type="EMBL" id="NMK96779.1"/>
    </source>
</evidence>
<sequence length="211" mass="23827">MKINLLCSDRLLPTQLFKLEQQSQWAGIDRGALILVENGIEPVFSVGDFDSVNEEERHILKDQLNIHPVKAEKDDTDLALGVQKAVQQGYSTITIYGATGGRLDHFMGVLQILQKPEYLERHIHLRVIDVQNEITLLNEGEHQVKQDSTYPYISFIPLNDEVSLSLEGFKYNLSNEYLELGSTLTISNEITTKVAKVNVEKGTVLQMRSTD</sequence>
<organism evidence="8 12">
    <name type="scientific">Staphylococcus capitis</name>
    <dbReference type="NCBI Taxonomy" id="29388"/>
    <lineage>
        <taxon>Bacteria</taxon>
        <taxon>Bacillati</taxon>
        <taxon>Bacillota</taxon>
        <taxon>Bacilli</taxon>
        <taxon>Bacillales</taxon>
        <taxon>Staphylococcaceae</taxon>
        <taxon>Staphylococcus</taxon>
    </lineage>
</organism>
<dbReference type="InterPro" id="IPR007373">
    <property type="entry name" value="Thiamin_PyroPKinase_B1-bd"/>
</dbReference>
<reference evidence="9 10" key="1">
    <citation type="journal article" date="2019" name="Sci. Transl. Med.">
        <title>Quorum sensing between bacterial species on the skin protects against epidermal injury in atopic dermatitis.</title>
        <authorList>
            <person name="Williams M.R."/>
        </authorList>
    </citation>
    <scope>NUCLEOTIDE SEQUENCE [LARGE SCALE GENOMIC DNA]</scope>
    <source>
        <strain evidence="9 10">H8</strain>
    </source>
</reference>
<dbReference type="GO" id="GO:0009229">
    <property type="term" value="P:thiamine diphosphate biosynthetic process"/>
    <property type="evidence" value="ECO:0007669"/>
    <property type="project" value="InterPro"/>
</dbReference>
<dbReference type="RefSeq" id="WP_030065330.1">
    <property type="nucleotide sequence ID" value="NZ_AP014956.1"/>
</dbReference>
<dbReference type="InterPro" id="IPR006282">
    <property type="entry name" value="Thi_PPkinase"/>
</dbReference>
<dbReference type="PANTHER" id="PTHR41299:SF1">
    <property type="entry name" value="THIAMINE PYROPHOSPHOKINASE"/>
    <property type="match status" value="1"/>
</dbReference>
<dbReference type="InterPro" id="IPR036371">
    <property type="entry name" value="TPK_B1-bd_sf"/>
</dbReference>
<dbReference type="InterPro" id="IPR007371">
    <property type="entry name" value="TPK_catalytic"/>
</dbReference>
<keyword evidence="2" id="KW-0547">Nucleotide-binding</keyword>
<dbReference type="Gene3D" id="3.40.50.10240">
    <property type="entry name" value="Thiamin pyrophosphokinase, catalytic domain"/>
    <property type="match status" value="1"/>
</dbReference>
<name>A0A7X9WAB4_STACP</name>
<dbReference type="GO" id="GO:0006772">
    <property type="term" value="P:thiamine metabolic process"/>
    <property type="evidence" value="ECO:0007669"/>
    <property type="project" value="UniProtKB-UniRule"/>
</dbReference>
<dbReference type="Proteomes" id="UP000550736">
    <property type="component" value="Unassembled WGS sequence"/>
</dbReference>
<dbReference type="InterPro" id="IPR053149">
    <property type="entry name" value="TPK"/>
</dbReference>
<evidence type="ECO:0000313" key="12">
    <source>
        <dbReference type="Proteomes" id="UP000550736"/>
    </source>
</evidence>
<dbReference type="SUPFAM" id="SSF63862">
    <property type="entry name" value="Thiamin pyrophosphokinase, substrate-binding domain"/>
    <property type="match status" value="1"/>
</dbReference>
<dbReference type="NCBIfam" id="TIGR01378">
    <property type="entry name" value="thi_PPkinase"/>
    <property type="match status" value="1"/>
</dbReference>
<dbReference type="EMBL" id="SCHC01000001">
    <property type="protein sequence ID" value="TBW78059.1"/>
    <property type="molecule type" value="Genomic_DNA"/>
</dbReference>
<dbReference type="PANTHER" id="PTHR41299">
    <property type="entry name" value="THIAMINE PYROPHOSPHOKINASE"/>
    <property type="match status" value="1"/>
</dbReference>
<evidence type="ECO:0000256" key="4">
    <source>
        <dbReference type="ARBA" id="ARBA00022840"/>
    </source>
</evidence>
<keyword evidence="11" id="KW-1185">Reference proteome</keyword>
<keyword evidence="3 8" id="KW-0418">Kinase</keyword>
<dbReference type="GO" id="GO:0030975">
    <property type="term" value="F:thiamine binding"/>
    <property type="evidence" value="ECO:0007669"/>
    <property type="project" value="InterPro"/>
</dbReference>
<dbReference type="InterPro" id="IPR036759">
    <property type="entry name" value="TPK_catalytic_sf"/>
</dbReference>
<dbReference type="EC" id="2.7.6.2" evidence="5"/>
<dbReference type="Proteomes" id="UP000538955">
    <property type="component" value="Unassembled WGS sequence"/>
</dbReference>
<evidence type="ECO:0000313" key="10">
    <source>
        <dbReference type="Proteomes" id="UP000291949"/>
    </source>
</evidence>
<dbReference type="AlphaFoldDB" id="A0A7X9WAB4"/>
<dbReference type="GO" id="GO:0005524">
    <property type="term" value="F:ATP binding"/>
    <property type="evidence" value="ECO:0007669"/>
    <property type="project" value="UniProtKB-KW"/>
</dbReference>
<evidence type="ECO:0000313" key="9">
    <source>
        <dbReference type="EMBL" id="TBW78059.1"/>
    </source>
</evidence>
<evidence type="ECO:0000256" key="3">
    <source>
        <dbReference type="ARBA" id="ARBA00022777"/>
    </source>
</evidence>
<keyword evidence="1 8" id="KW-0808">Transferase</keyword>
<keyword evidence="4" id="KW-0067">ATP-binding</keyword>
<comment type="caution">
    <text evidence="8">The sequence shown here is derived from an EMBL/GenBank/DDBJ whole genome shotgun (WGS) entry which is preliminary data.</text>
</comment>
<protein>
    <recommendedName>
        <fullName evidence="5">Thiamine diphosphokinase</fullName>
        <ecNumber evidence="5">2.7.6.2</ecNumber>
    </recommendedName>
</protein>
<dbReference type="SMART" id="SM00983">
    <property type="entry name" value="TPK_B1_binding"/>
    <property type="match status" value="1"/>
</dbReference>
<dbReference type="EMBL" id="JABBMI010000058">
    <property type="protein sequence ID" value="NMK54387.1"/>
    <property type="molecule type" value="Genomic_DNA"/>
</dbReference>
<dbReference type="SUPFAM" id="SSF63999">
    <property type="entry name" value="Thiamin pyrophosphokinase, catalytic domain"/>
    <property type="match status" value="1"/>
</dbReference>
<reference evidence="11 12" key="2">
    <citation type="submission" date="2020-04" db="EMBL/GenBank/DDBJ databases">
        <title>The Epidemiology and Molecular Characteristics of Linezolid-Resistant Staphylococcus capitis in Huashan Hospital, Shanghai.</title>
        <authorList>
            <person name="Ding L."/>
            <person name="Li P."/>
            <person name="Yang Y."/>
            <person name="Lin D."/>
            <person name="Xu X."/>
        </authorList>
    </citation>
    <scope>NUCLEOTIDE SEQUENCE [LARGE SCALE GENOMIC DNA]</scope>
    <source>
        <strain evidence="8 12">12-86</strain>
        <strain evidence="7 11">17-84</strain>
    </source>
</reference>
<gene>
    <name evidence="9" type="ORF">EQ811_03040</name>
    <name evidence="8" type="ORF">HHM13_01515</name>
    <name evidence="7" type="ORF">HHM24_06395</name>
</gene>
<dbReference type="Pfam" id="PF04263">
    <property type="entry name" value="TPK_catalytic"/>
    <property type="match status" value="1"/>
</dbReference>
<evidence type="ECO:0000256" key="2">
    <source>
        <dbReference type="ARBA" id="ARBA00022741"/>
    </source>
</evidence>
<dbReference type="GO" id="GO:0016301">
    <property type="term" value="F:kinase activity"/>
    <property type="evidence" value="ECO:0007669"/>
    <property type="project" value="UniProtKB-KW"/>
</dbReference>
<evidence type="ECO:0000259" key="6">
    <source>
        <dbReference type="SMART" id="SM00983"/>
    </source>
</evidence>